<dbReference type="CDD" id="cd23767">
    <property type="entry name" value="IQCD"/>
    <property type="match status" value="1"/>
</dbReference>
<dbReference type="PANTHER" id="PTHR14991">
    <property type="entry name" value="RING FINGER PROTEIN 32"/>
    <property type="match status" value="1"/>
</dbReference>
<dbReference type="AlphaFoldDB" id="A0A2G8KDR3"/>
<dbReference type="InterPro" id="IPR001841">
    <property type="entry name" value="Znf_RING"/>
</dbReference>
<feature type="domain" description="RING-type" evidence="4">
    <location>
        <begin position="102"/>
        <end position="164"/>
    </location>
</feature>
<dbReference type="InterPro" id="IPR042862">
    <property type="entry name" value="RNF32"/>
</dbReference>
<accession>A0A2G8KDR3</accession>
<feature type="non-terminal residue" evidence="5">
    <location>
        <position position="1"/>
    </location>
</feature>
<dbReference type="GO" id="GO:0008270">
    <property type="term" value="F:zinc ion binding"/>
    <property type="evidence" value="ECO:0007669"/>
    <property type="project" value="UniProtKB-KW"/>
</dbReference>
<keyword evidence="1 3" id="KW-0863">Zinc-finger</keyword>
<dbReference type="STRING" id="307972.A0A2G8KDR3"/>
<evidence type="ECO:0000259" key="4">
    <source>
        <dbReference type="PROSITE" id="PS50089"/>
    </source>
</evidence>
<organism evidence="5 6">
    <name type="scientific">Stichopus japonicus</name>
    <name type="common">Sea cucumber</name>
    <dbReference type="NCBI Taxonomy" id="307972"/>
    <lineage>
        <taxon>Eukaryota</taxon>
        <taxon>Metazoa</taxon>
        <taxon>Echinodermata</taxon>
        <taxon>Eleutherozoa</taxon>
        <taxon>Echinozoa</taxon>
        <taxon>Holothuroidea</taxon>
        <taxon>Aspidochirotacea</taxon>
        <taxon>Aspidochirotida</taxon>
        <taxon>Stichopodidae</taxon>
        <taxon>Apostichopus</taxon>
    </lineage>
</organism>
<name>A0A2G8KDR3_STIJA</name>
<proteinExistence type="predicted"/>
<comment type="caution">
    <text evidence="5">The sequence shown here is derived from an EMBL/GenBank/DDBJ whole genome shotgun (WGS) entry which is preliminary data.</text>
</comment>
<dbReference type="Proteomes" id="UP000230750">
    <property type="component" value="Unassembled WGS sequence"/>
</dbReference>
<protein>
    <submittedName>
        <fullName evidence="5">Putative RING finger protein 32 isoform X2</fullName>
    </submittedName>
</protein>
<dbReference type="PROSITE" id="PS50089">
    <property type="entry name" value="ZF_RING_2"/>
    <property type="match status" value="1"/>
</dbReference>
<evidence type="ECO:0000313" key="5">
    <source>
        <dbReference type="EMBL" id="PIK46147.1"/>
    </source>
</evidence>
<evidence type="ECO:0000256" key="3">
    <source>
        <dbReference type="PROSITE-ProRule" id="PRU00175"/>
    </source>
</evidence>
<dbReference type="CDD" id="cd16678">
    <property type="entry name" value="RING-H2_RNF32_rpt2"/>
    <property type="match status" value="1"/>
</dbReference>
<evidence type="ECO:0000256" key="1">
    <source>
        <dbReference type="ARBA" id="ARBA00022771"/>
    </source>
</evidence>
<sequence>IQAAWRGFIVRRWYRKLRQTLPPNDPKLRKRYFEDKLCDITERLVRSCDSDGINDFLCEIDQSVKASRSVFERLDSSILRSISEEEWEEISHKALDRDSQDCPICIMPLTARTTATSQRSSPAMANRSNRKSVLLSCTHLFHSACLEAFEELSLLEVKVCPVCRSNYQKRSL</sequence>
<gene>
    <name evidence="5" type="ORF">BSL78_16995</name>
</gene>
<dbReference type="EMBL" id="MRZV01000663">
    <property type="protein sequence ID" value="PIK46147.1"/>
    <property type="molecule type" value="Genomic_DNA"/>
</dbReference>
<dbReference type="PANTHER" id="PTHR14991:SF0">
    <property type="entry name" value="RING FINGER PROTEIN 32"/>
    <property type="match status" value="1"/>
</dbReference>
<keyword evidence="6" id="KW-1185">Reference proteome</keyword>
<dbReference type="InterPro" id="IPR013083">
    <property type="entry name" value="Znf_RING/FYVE/PHD"/>
</dbReference>
<dbReference type="OrthoDB" id="8062037at2759"/>
<dbReference type="Gene3D" id="3.30.40.10">
    <property type="entry name" value="Zinc/RING finger domain, C3HC4 (zinc finger)"/>
    <property type="match status" value="1"/>
</dbReference>
<reference evidence="5 6" key="1">
    <citation type="journal article" date="2017" name="PLoS Biol.">
        <title>The sea cucumber genome provides insights into morphological evolution and visceral regeneration.</title>
        <authorList>
            <person name="Zhang X."/>
            <person name="Sun L."/>
            <person name="Yuan J."/>
            <person name="Sun Y."/>
            <person name="Gao Y."/>
            <person name="Zhang L."/>
            <person name="Li S."/>
            <person name="Dai H."/>
            <person name="Hamel J.F."/>
            <person name="Liu C."/>
            <person name="Yu Y."/>
            <person name="Liu S."/>
            <person name="Lin W."/>
            <person name="Guo K."/>
            <person name="Jin S."/>
            <person name="Xu P."/>
            <person name="Storey K.B."/>
            <person name="Huan P."/>
            <person name="Zhang T."/>
            <person name="Zhou Y."/>
            <person name="Zhang J."/>
            <person name="Lin C."/>
            <person name="Li X."/>
            <person name="Xing L."/>
            <person name="Huo D."/>
            <person name="Sun M."/>
            <person name="Wang L."/>
            <person name="Mercier A."/>
            <person name="Li F."/>
            <person name="Yang H."/>
            <person name="Xiang J."/>
        </authorList>
    </citation>
    <scope>NUCLEOTIDE SEQUENCE [LARGE SCALE GENOMIC DNA]</scope>
    <source>
        <strain evidence="5">Shaxun</strain>
        <tissue evidence="5">Muscle</tissue>
    </source>
</reference>
<keyword evidence="1 3" id="KW-0479">Metal-binding</keyword>
<keyword evidence="2" id="KW-0862">Zinc</keyword>
<evidence type="ECO:0000256" key="2">
    <source>
        <dbReference type="ARBA" id="ARBA00022833"/>
    </source>
</evidence>
<evidence type="ECO:0000313" key="6">
    <source>
        <dbReference type="Proteomes" id="UP000230750"/>
    </source>
</evidence>
<dbReference type="SUPFAM" id="SSF57850">
    <property type="entry name" value="RING/U-box"/>
    <property type="match status" value="1"/>
</dbReference>
<dbReference type="PROSITE" id="PS50096">
    <property type="entry name" value="IQ"/>
    <property type="match status" value="1"/>
</dbReference>
<dbReference type="SMART" id="SM00184">
    <property type="entry name" value="RING"/>
    <property type="match status" value="1"/>
</dbReference>